<reference evidence="2 3" key="1">
    <citation type="journal article" date="2015" name="Nat. Commun.">
        <title>Lucilia cuprina genome unlocks parasitic fly biology to underpin future interventions.</title>
        <authorList>
            <person name="Anstead C.A."/>
            <person name="Korhonen P.K."/>
            <person name="Young N.D."/>
            <person name="Hall R.S."/>
            <person name="Jex A.R."/>
            <person name="Murali S.C."/>
            <person name="Hughes D.S."/>
            <person name="Lee S.F."/>
            <person name="Perry T."/>
            <person name="Stroehlein A.J."/>
            <person name="Ansell B.R."/>
            <person name="Breugelmans B."/>
            <person name="Hofmann A."/>
            <person name="Qu J."/>
            <person name="Dugan S."/>
            <person name="Lee S.L."/>
            <person name="Chao H."/>
            <person name="Dinh H."/>
            <person name="Han Y."/>
            <person name="Doddapaneni H.V."/>
            <person name="Worley K.C."/>
            <person name="Muzny D.M."/>
            <person name="Ioannidis P."/>
            <person name="Waterhouse R.M."/>
            <person name="Zdobnov E.M."/>
            <person name="James P.J."/>
            <person name="Bagnall N.H."/>
            <person name="Kotze A.C."/>
            <person name="Gibbs R.A."/>
            <person name="Richards S."/>
            <person name="Batterham P."/>
            <person name="Gasser R.B."/>
        </authorList>
    </citation>
    <scope>NUCLEOTIDE SEQUENCE [LARGE SCALE GENOMIC DNA]</scope>
    <source>
        <strain evidence="2 3">LS</strain>
        <tissue evidence="2">Full body</tissue>
    </source>
</reference>
<organism evidence="2 3">
    <name type="scientific">Lucilia cuprina</name>
    <name type="common">Green bottle fly</name>
    <name type="synonym">Australian sheep blowfly</name>
    <dbReference type="NCBI Taxonomy" id="7375"/>
    <lineage>
        <taxon>Eukaryota</taxon>
        <taxon>Metazoa</taxon>
        <taxon>Ecdysozoa</taxon>
        <taxon>Arthropoda</taxon>
        <taxon>Hexapoda</taxon>
        <taxon>Insecta</taxon>
        <taxon>Pterygota</taxon>
        <taxon>Neoptera</taxon>
        <taxon>Endopterygota</taxon>
        <taxon>Diptera</taxon>
        <taxon>Brachycera</taxon>
        <taxon>Muscomorpha</taxon>
        <taxon>Oestroidea</taxon>
        <taxon>Calliphoridae</taxon>
        <taxon>Luciliinae</taxon>
        <taxon>Lucilia</taxon>
    </lineage>
</organism>
<feature type="domain" description="Endonuclease/exonuclease/phosphatase" evidence="1">
    <location>
        <begin position="28"/>
        <end position="142"/>
    </location>
</feature>
<accession>A0A0L0BSH1</accession>
<name>A0A0L0BSH1_LUCCU</name>
<dbReference type="OMA" id="VAIIREC"/>
<evidence type="ECO:0000313" key="3">
    <source>
        <dbReference type="Proteomes" id="UP000037069"/>
    </source>
</evidence>
<dbReference type="Pfam" id="PF14529">
    <property type="entry name" value="Exo_endo_phos_2"/>
    <property type="match status" value="1"/>
</dbReference>
<keyword evidence="3" id="KW-1185">Reference proteome</keyword>
<evidence type="ECO:0000313" key="2">
    <source>
        <dbReference type="EMBL" id="KNC22179.1"/>
    </source>
</evidence>
<dbReference type="Gene3D" id="3.60.10.10">
    <property type="entry name" value="Endonuclease/exonuclease/phosphatase"/>
    <property type="match status" value="1"/>
</dbReference>
<proteinExistence type="predicted"/>
<dbReference type="AlphaFoldDB" id="A0A0L0BSH1"/>
<sequence>MYFMLQKLMFSPLNTSDATVLKQGRFNIYLASVYLSFNSLTLYPTSELMKLVEEAQRKNKKIVIGCDANSHHVAWDSTNTNRRGQALIDFLNTKDFITLNIGNKSTFVNRIREEVFDITICSEELINEIQDWRVSDEHFFSDLRYGTVHLI</sequence>
<evidence type="ECO:0000259" key="1">
    <source>
        <dbReference type="Pfam" id="PF14529"/>
    </source>
</evidence>
<dbReference type="SUPFAM" id="SSF56219">
    <property type="entry name" value="DNase I-like"/>
    <property type="match status" value="1"/>
</dbReference>
<dbReference type="EMBL" id="JRES01001539">
    <property type="protein sequence ID" value="KNC22179.1"/>
    <property type="molecule type" value="Genomic_DNA"/>
</dbReference>
<dbReference type="Proteomes" id="UP000037069">
    <property type="component" value="Unassembled WGS sequence"/>
</dbReference>
<dbReference type="GO" id="GO:0003824">
    <property type="term" value="F:catalytic activity"/>
    <property type="evidence" value="ECO:0007669"/>
    <property type="project" value="InterPro"/>
</dbReference>
<protein>
    <recommendedName>
        <fullName evidence="1">Endonuclease/exonuclease/phosphatase domain-containing protein</fullName>
    </recommendedName>
</protein>
<dbReference type="InterPro" id="IPR036691">
    <property type="entry name" value="Endo/exonu/phosph_ase_sf"/>
</dbReference>
<comment type="caution">
    <text evidence="2">The sequence shown here is derived from an EMBL/GenBank/DDBJ whole genome shotgun (WGS) entry which is preliminary data.</text>
</comment>
<gene>
    <name evidence="2" type="ORF">FF38_01853</name>
</gene>
<dbReference type="InterPro" id="IPR005135">
    <property type="entry name" value="Endo/exonuclease/phosphatase"/>
</dbReference>